<accession>A0ABD0PD24</accession>
<protein>
    <recommendedName>
        <fullName evidence="3">RING-type domain-containing protein</fullName>
    </recommendedName>
</protein>
<name>A0ABD0PD24_CIRMR</name>
<dbReference type="InterPro" id="IPR013083">
    <property type="entry name" value="Znf_RING/FYVE/PHD"/>
</dbReference>
<evidence type="ECO:0000313" key="1">
    <source>
        <dbReference type="EMBL" id="KAL0171932.1"/>
    </source>
</evidence>
<comment type="caution">
    <text evidence="1">The sequence shown here is derived from an EMBL/GenBank/DDBJ whole genome shotgun (WGS) entry which is preliminary data.</text>
</comment>
<feature type="non-terminal residue" evidence="1">
    <location>
        <position position="82"/>
    </location>
</feature>
<proteinExistence type="predicted"/>
<dbReference type="Proteomes" id="UP001529510">
    <property type="component" value="Unassembled WGS sequence"/>
</dbReference>
<dbReference type="PANTHER" id="PTHR24103">
    <property type="entry name" value="E3 UBIQUITIN-PROTEIN LIGASE TRIM"/>
    <property type="match status" value="1"/>
</dbReference>
<organism evidence="1 2">
    <name type="scientific">Cirrhinus mrigala</name>
    <name type="common">Mrigala</name>
    <dbReference type="NCBI Taxonomy" id="683832"/>
    <lineage>
        <taxon>Eukaryota</taxon>
        <taxon>Metazoa</taxon>
        <taxon>Chordata</taxon>
        <taxon>Craniata</taxon>
        <taxon>Vertebrata</taxon>
        <taxon>Euteleostomi</taxon>
        <taxon>Actinopterygii</taxon>
        <taxon>Neopterygii</taxon>
        <taxon>Teleostei</taxon>
        <taxon>Ostariophysi</taxon>
        <taxon>Cypriniformes</taxon>
        <taxon>Cyprinidae</taxon>
        <taxon>Labeoninae</taxon>
        <taxon>Labeonini</taxon>
        <taxon>Cirrhinus</taxon>
    </lineage>
</organism>
<sequence length="82" mass="9528">DFTCSVCYDIFSDPVLLQDCIQQYWTTKGSRECPLCRKRSTINPPVNLSLKNLCQAFVDHRGPLEKLLFCLHDEELMCEVCR</sequence>
<evidence type="ECO:0000313" key="2">
    <source>
        <dbReference type="Proteomes" id="UP001529510"/>
    </source>
</evidence>
<evidence type="ECO:0008006" key="3">
    <source>
        <dbReference type="Google" id="ProtNLM"/>
    </source>
</evidence>
<gene>
    <name evidence="1" type="ORF">M9458_032243</name>
</gene>
<dbReference type="Gene3D" id="3.30.40.10">
    <property type="entry name" value="Zinc/RING finger domain, C3HC4 (zinc finger)"/>
    <property type="match status" value="1"/>
</dbReference>
<dbReference type="InterPro" id="IPR050143">
    <property type="entry name" value="TRIM/RBCC"/>
</dbReference>
<feature type="non-terminal residue" evidence="1">
    <location>
        <position position="1"/>
    </location>
</feature>
<dbReference type="EMBL" id="JAMKFB020000016">
    <property type="protein sequence ID" value="KAL0171932.1"/>
    <property type="molecule type" value="Genomic_DNA"/>
</dbReference>
<dbReference type="AlphaFoldDB" id="A0ABD0PD24"/>
<reference evidence="1 2" key="1">
    <citation type="submission" date="2024-05" db="EMBL/GenBank/DDBJ databases">
        <title>Genome sequencing and assembly of Indian major carp, Cirrhinus mrigala (Hamilton, 1822).</title>
        <authorList>
            <person name="Mohindra V."/>
            <person name="Chowdhury L.M."/>
            <person name="Lal K."/>
            <person name="Jena J.K."/>
        </authorList>
    </citation>
    <scope>NUCLEOTIDE SEQUENCE [LARGE SCALE GENOMIC DNA]</scope>
    <source>
        <strain evidence="1">CM1030</strain>
        <tissue evidence="1">Blood</tissue>
    </source>
</reference>
<dbReference type="SUPFAM" id="SSF57850">
    <property type="entry name" value="RING/U-box"/>
    <property type="match status" value="1"/>
</dbReference>
<keyword evidence="2" id="KW-1185">Reference proteome</keyword>